<comment type="caution">
    <text evidence="3">The sequence shown here is derived from an EMBL/GenBank/DDBJ whole genome shotgun (WGS) entry which is preliminary data.</text>
</comment>
<dbReference type="Pfam" id="PF20582">
    <property type="entry name" value="UPF0758_N"/>
    <property type="match status" value="1"/>
</dbReference>
<protein>
    <submittedName>
        <fullName evidence="3">DNA repair protein</fullName>
    </submittedName>
</protein>
<proteinExistence type="predicted"/>
<dbReference type="GO" id="GO:0008237">
    <property type="term" value="F:metallopeptidase activity"/>
    <property type="evidence" value="ECO:0007669"/>
    <property type="project" value="UniProtKB-KW"/>
</dbReference>
<accession>A0A1E3X943</accession>
<evidence type="ECO:0000259" key="2">
    <source>
        <dbReference type="Pfam" id="PF20582"/>
    </source>
</evidence>
<dbReference type="Proteomes" id="UP000094056">
    <property type="component" value="Unassembled WGS sequence"/>
</dbReference>
<reference evidence="3 4" key="1">
    <citation type="submission" date="2016-07" db="EMBL/GenBank/DDBJ databases">
        <title>Draft genome of Scalindua rubra, obtained from a brine-seawater interface in the Red Sea, sheds light on salt adaptation in anammox bacteria.</title>
        <authorList>
            <person name="Speth D.R."/>
            <person name="Lagkouvardos I."/>
            <person name="Wang Y."/>
            <person name="Qian P.-Y."/>
            <person name="Dutilh B.E."/>
            <person name="Jetten M.S."/>
        </authorList>
    </citation>
    <scope>NUCLEOTIDE SEQUENCE [LARGE SCALE GENOMIC DNA]</scope>
    <source>
        <strain evidence="3">BSI-1</strain>
    </source>
</reference>
<dbReference type="AlphaFoldDB" id="A0A1E3X943"/>
<feature type="region of interest" description="Disordered" evidence="1">
    <location>
        <begin position="1"/>
        <end position="25"/>
    </location>
</feature>
<dbReference type="Gene3D" id="3.40.140.10">
    <property type="entry name" value="Cytidine Deaminase, domain 2"/>
    <property type="match status" value="1"/>
</dbReference>
<dbReference type="InterPro" id="IPR046778">
    <property type="entry name" value="UPF0758_N"/>
</dbReference>
<gene>
    <name evidence="3" type="ORF">SCARUB_02742</name>
</gene>
<evidence type="ECO:0000313" key="3">
    <source>
        <dbReference type="EMBL" id="ODS32140.1"/>
    </source>
</evidence>
<dbReference type="PATRIC" id="fig|1872076.5.peg.3245"/>
<dbReference type="InterPro" id="IPR001405">
    <property type="entry name" value="UPF0758"/>
</dbReference>
<name>A0A1E3X943_9BACT</name>
<dbReference type="PANTHER" id="PTHR30471">
    <property type="entry name" value="DNA REPAIR PROTEIN RADC"/>
    <property type="match status" value="1"/>
</dbReference>
<dbReference type="EMBL" id="MAYW01000076">
    <property type="protein sequence ID" value="ODS32140.1"/>
    <property type="molecule type" value="Genomic_DNA"/>
</dbReference>
<organism evidence="3 4">
    <name type="scientific">Candidatus Scalindua rubra</name>
    <dbReference type="NCBI Taxonomy" id="1872076"/>
    <lineage>
        <taxon>Bacteria</taxon>
        <taxon>Pseudomonadati</taxon>
        <taxon>Planctomycetota</taxon>
        <taxon>Candidatus Brocadiia</taxon>
        <taxon>Candidatus Brocadiales</taxon>
        <taxon>Candidatus Scalinduaceae</taxon>
        <taxon>Candidatus Scalindua</taxon>
    </lineage>
</organism>
<dbReference type="PANTHER" id="PTHR30471:SF3">
    <property type="entry name" value="UPF0758 PROTEIN YEES-RELATED"/>
    <property type="match status" value="1"/>
</dbReference>
<sequence length="104" mass="11659">MSEKAKNFKSFTLHDLPKSERPRERLKKLGPDSLSAQELLALILGRGVRGESVSMTAQKLLSHLEITKRLIEAGKILGIEVVDHIVVTKESFFSFKEKGLIKKS</sequence>
<evidence type="ECO:0000313" key="4">
    <source>
        <dbReference type="Proteomes" id="UP000094056"/>
    </source>
</evidence>
<feature type="domain" description="UPF0758" evidence="2">
    <location>
        <begin position="14"/>
        <end position="72"/>
    </location>
</feature>
<evidence type="ECO:0000256" key="1">
    <source>
        <dbReference type="SAM" id="MobiDB-lite"/>
    </source>
</evidence>
<feature type="compositionally biased region" description="Basic and acidic residues" evidence="1">
    <location>
        <begin position="15"/>
        <end position="25"/>
    </location>
</feature>